<evidence type="ECO:0000256" key="1">
    <source>
        <dbReference type="SAM" id="Phobius"/>
    </source>
</evidence>
<dbReference type="Proteomes" id="UP000176287">
    <property type="component" value="Unassembled WGS sequence"/>
</dbReference>
<evidence type="ECO:0000313" key="2">
    <source>
        <dbReference type="EMBL" id="OGZ00492.1"/>
    </source>
</evidence>
<protein>
    <recommendedName>
        <fullName evidence="4">Type 4a pilus biogenesis protein PilO</fullName>
    </recommendedName>
</protein>
<keyword evidence="1" id="KW-0472">Membrane</keyword>
<evidence type="ECO:0000313" key="3">
    <source>
        <dbReference type="Proteomes" id="UP000176287"/>
    </source>
</evidence>
<dbReference type="EMBL" id="MHKZ01000020">
    <property type="protein sequence ID" value="OGZ00492.1"/>
    <property type="molecule type" value="Genomic_DNA"/>
</dbReference>
<sequence length="177" mass="19583">MAENFRRKLIIGISLITGGFLAFGVIAYFVSTMIDAKAQKISLDRNMIRNNSDLIEGLAKQKSSSPEVGKFAQAIALILPQKDQLVNFSAWLDGLSRAHNVNVSFNFSGEAVPANDADAGYIRFILNVSGDYAGVADFLRDVELKSPKYTVSFDDFDLKKNSVTNYRAITNGRVFFR</sequence>
<name>A0A1G2CH06_9BACT</name>
<organism evidence="2 3">
    <name type="scientific">Candidatus Liptonbacteria bacterium RIFCSPLOWO2_01_FULL_45_15</name>
    <dbReference type="NCBI Taxonomy" id="1798649"/>
    <lineage>
        <taxon>Bacteria</taxon>
        <taxon>Candidatus Liptoniibacteriota</taxon>
    </lineage>
</organism>
<evidence type="ECO:0008006" key="4">
    <source>
        <dbReference type="Google" id="ProtNLM"/>
    </source>
</evidence>
<feature type="transmembrane region" description="Helical" evidence="1">
    <location>
        <begin position="9"/>
        <end position="30"/>
    </location>
</feature>
<gene>
    <name evidence="2" type="ORF">A3B13_01810</name>
</gene>
<keyword evidence="1" id="KW-1133">Transmembrane helix</keyword>
<comment type="caution">
    <text evidence="2">The sequence shown here is derived from an EMBL/GenBank/DDBJ whole genome shotgun (WGS) entry which is preliminary data.</text>
</comment>
<proteinExistence type="predicted"/>
<dbReference type="AlphaFoldDB" id="A0A1G2CH06"/>
<accession>A0A1G2CH06</accession>
<reference evidence="2 3" key="1">
    <citation type="journal article" date="2016" name="Nat. Commun.">
        <title>Thousands of microbial genomes shed light on interconnected biogeochemical processes in an aquifer system.</title>
        <authorList>
            <person name="Anantharaman K."/>
            <person name="Brown C.T."/>
            <person name="Hug L.A."/>
            <person name="Sharon I."/>
            <person name="Castelle C.J."/>
            <person name="Probst A.J."/>
            <person name="Thomas B.C."/>
            <person name="Singh A."/>
            <person name="Wilkins M.J."/>
            <person name="Karaoz U."/>
            <person name="Brodie E.L."/>
            <person name="Williams K.H."/>
            <person name="Hubbard S.S."/>
            <person name="Banfield J.F."/>
        </authorList>
    </citation>
    <scope>NUCLEOTIDE SEQUENCE [LARGE SCALE GENOMIC DNA]</scope>
</reference>
<dbReference type="STRING" id="1798649.A3B13_01810"/>
<keyword evidence="1" id="KW-0812">Transmembrane</keyword>